<feature type="domain" description="Beta-lactamase-related" evidence="1">
    <location>
        <begin position="13"/>
        <end position="379"/>
    </location>
</feature>
<organism evidence="2 3">
    <name type="scientific">Blautia faecicola</name>
    <dbReference type="NCBI Taxonomy" id="2509240"/>
    <lineage>
        <taxon>Bacteria</taxon>
        <taxon>Bacillati</taxon>
        <taxon>Bacillota</taxon>
        <taxon>Clostridia</taxon>
        <taxon>Lachnospirales</taxon>
        <taxon>Lachnospiraceae</taxon>
        <taxon>Blautia</taxon>
    </lineage>
</organism>
<dbReference type="SUPFAM" id="SSF56601">
    <property type="entry name" value="beta-lactamase/transpeptidase-like"/>
    <property type="match status" value="1"/>
</dbReference>
<proteinExistence type="predicted"/>
<dbReference type="EMBL" id="SDKC01000001">
    <property type="protein sequence ID" value="RXS76223.1"/>
    <property type="molecule type" value="Genomic_DNA"/>
</dbReference>
<dbReference type="InterPro" id="IPR050789">
    <property type="entry name" value="Diverse_Enzym_Activities"/>
</dbReference>
<evidence type="ECO:0000313" key="3">
    <source>
        <dbReference type="Proteomes" id="UP000290106"/>
    </source>
</evidence>
<dbReference type="Proteomes" id="UP000290106">
    <property type="component" value="Unassembled WGS sequence"/>
</dbReference>
<dbReference type="PANTHER" id="PTHR43283:SF3">
    <property type="entry name" value="BETA-LACTAMASE FAMILY PROTEIN (AFU_ORTHOLOGUE AFUA_5G07500)"/>
    <property type="match status" value="1"/>
</dbReference>
<reference evidence="2 3" key="1">
    <citation type="submission" date="2019-01" db="EMBL/GenBank/DDBJ databases">
        <title>Blautia sp. nov. KGMB01111 isolated human feces.</title>
        <authorList>
            <person name="Park J.-E."/>
            <person name="Kim J.-S."/>
            <person name="Park S.-H."/>
        </authorList>
    </citation>
    <scope>NUCLEOTIDE SEQUENCE [LARGE SCALE GENOMIC DNA]</scope>
    <source>
        <strain evidence="2 3">KGMB01111</strain>
    </source>
</reference>
<dbReference type="RefSeq" id="WP_129258805.1">
    <property type="nucleotide sequence ID" value="NZ_SDKC01000001.1"/>
</dbReference>
<gene>
    <name evidence="2" type="ORF">ETP43_14130</name>
</gene>
<dbReference type="InterPro" id="IPR001466">
    <property type="entry name" value="Beta-lactam-related"/>
</dbReference>
<dbReference type="Pfam" id="PF00144">
    <property type="entry name" value="Beta-lactamase"/>
    <property type="match status" value="1"/>
</dbReference>
<comment type="caution">
    <text evidence="2">The sequence shown here is derived from an EMBL/GenBank/DDBJ whole genome shotgun (WGS) entry which is preliminary data.</text>
</comment>
<keyword evidence="3" id="KW-1185">Reference proteome</keyword>
<dbReference type="OrthoDB" id="9797709at2"/>
<dbReference type="AlphaFoldDB" id="A0A4Q1RKE3"/>
<dbReference type="GO" id="GO:0016787">
    <property type="term" value="F:hydrolase activity"/>
    <property type="evidence" value="ECO:0007669"/>
    <property type="project" value="UniProtKB-KW"/>
</dbReference>
<dbReference type="InterPro" id="IPR012338">
    <property type="entry name" value="Beta-lactam/transpept-like"/>
</dbReference>
<name>A0A4Q1RKE3_9FIRM</name>
<dbReference type="PANTHER" id="PTHR43283">
    <property type="entry name" value="BETA-LACTAMASE-RELATED"/>
    <property type="match status" value="1"/>
</dbReference>
<evidence type="ECO:0000313" key="2">
    <source>
        <dbReference type="EMBL" id="RXS76223.1"/>
    </source>
</evidence>
<keyword evidence="2" id="KW-0378">Hydrolase</keyword>
<dbReference type="Gene3D" id="3.40.710.10">
    <property type="entry name" value="DD-peptidase/beta-lactamase superfamily"/>
    <property type="match status" value="1"/>
</dbReference>
<protein>
    <submittedName>
        <fullName evidence="2">Class A beta-lactamase-related serine hydrolase</fullName>
    </submittedName>
</protein>
<sequence>MEKTKTERLQWIMDDAVARGEIPGATLLVRKDGKEEVYLESGYADIEAKKPVARDSIYRLYSMSKPITAVAVMLLAERGQIDLADPVCRYLPGFCGQLVAYADGRVEKPWRDVNIQDLLNMTSGLVYEGNHPAGRQTEALFEEITQRLDEGEGGRYGTVEIANRLGRIPLAFQPERSWCYGTSADVAGAVVEVVSGMRFGDFLEKELFAPLEMCDTGFWVPEEKKDRLVKTYVCTEGETPALYTKNHLDICNRMDRRPAFESGGAGLVSTIDDYSHFAQMLLNGGSYKGKQILGSSVVKFLTGHVLSECQQKVFEREGMPWLEGFSYGNFMRVMTDPRRACTLGSQGEYGWDGWLGCYFANAPKDRMTVLMMTQKTDAGTFRMTRLLRNVIYNL</sequence>
<evidence type="ECO:0000259" key="1">
    <source>
        <dbReference type="Pfam" id="PF00144"/>
    </source>
</evidence>
<accession>A0A4Q1RKE3</accession>